<gene>
    <name evidence="1" type="ORF">SPSIL_009260</name>
</gene>
<evidence type="ECO:0000313" key="2">
    <source>
        <dbReference type="Proteomes" id="UP000216752"/>
    </source>
</evidence>
<keyword evidence="2" id="KW-1185">Reference proteome</keyword>
<sequence length="224" mass="25984">MGILKPLIQEIIKWLISSSWLIYNSADQWAQNSGKTALLTVASMATYLVVSILSNLSKLNRPIHVRIKFENLVTRDSFTYYYAKSETNQQQRTVKAEVIITKKSSLWTAIVKKFIKDKECWVNIDALNKGDFILQCNPDLIVAKTEYGLKLDLSILLKEMLSIESANVKQEIEFAIFKSREAGIKSNREIDIIPVCFFDCAKIKFWHKFMYKLEMEPHKVRYFA</sequence>
<organism evidence="1 2">
    <name type="scientific">Sporomusa silvacetica DSM 10669</name>
    <dbReference type="NCBI Taxonomy" id="1123289"/>
    <lineage>
        <taxon>Bacteria</taxon>
        <taxon>Bacillati</taxon>
        <taxon>Bacillota</taxon>
        <taxon>Negativicutes</taxon>
        <taxon>Selenomonadales</taxon>
        <taxon>Sporomusaceae</taxon>
        <taxon>Sporomusa</taxon>
    </lineage>
</organism>
<protein>
    <submittedName>
        <fullName evidence="1">Uncharacterized protein</fullName>
    </submittedName>
</protein>
<dbReference type="Proteomes" id="UP000216752">
    <property type="component" value="Chromosome"/>
</dbReference>
<accession>A0ABZ3IGK0</accession>
<reference evidence="1" key="1">
    <citation type="submission" date="2024-05" db="EMBL/GenBank/DDBJ databases">
        <title>Isolation and characterization of Sporomusa carbonis sp. nov., a carboxydotrophic hydrogenogen in the genus of Sporomusa isolated from a charcoal burning pile.</title>
        <authorList>
            <person name="Boeer T."/>
            <person name="Rosenbaum F."/>
            <person name="Eysell L."/>
            <person name="Mueller V."/>
            <person name="Daniel R."/>
            <person name="Poehlein A."/>
        </authorList>
    </citation>
    <scope>NUCLEOTIDE SEQUENCE [LARGE SCALE GENOMIC DNA]</scope>
    <source>
        <strain evidence="1">DSM 10669</strain>
    </source>
</reference>
<dbReference type="EMBL" id="CP155573">
    <property type="protein sequence ID" value="XFO64817.1"/>
    <property type="molecule type" value="Genomic_DNA"/>
</dbReference>
<proteinExistence type="predicted"/>
<name>A0ABZ3IGK0_9FIRM</name>
<dbReference type="RefSeq" id="WP_094607712.1">
    <property type="nucleotide sequence ID" value="NZ_CP155573.1"/>
</dbReference>
<evidence type="ECO:0000313" key="1">
    <source>
        <dbReference type="EMBL" id="XFO64817.1"/>
    </source>
</evidence>